<name>A0A1L9UT77_ASPBC</name>
<organism evidence="2 3">
    <name type="scientific">Aspergillus brasiliensis (strain CBS 101740 / IMI 381727 / IBT 21946)</name>
    <dbReference type="NCBI Taxonomy" id="767769"/>
    <lineage>
        <taxon>Eukaryota</taxon>
        <taxon>Fungi</taxon>
        <taxon>Dikarya</taxon>
        <taxon>Ascomycota</taxon>
        <taxon>Pezizomycotina</taxon>
        <taxon>Eurotiomycetes</taxon>
        <taxon>Eurotiomycetidae</taxon>
        <taxon>Eurotiales</taxon>
        <taxon>Aspergillaceae</taxon>
        <taxon>Aspergillus</taxon>
        <taxon>Aspergillus subgen. Circumdati</taxon>
    </lineage>
</organism>
<dbReference type="Proteomes" id="UP000184499">
    <property type="component" value="Unassembled WGS sequence"/>
</dbReference>
<proteinExistence type="predicted"/>
<feature type="compositionally biased region" description="Basic and acidic residues" evidence="1">
    <location>
        <begin position="45"/>
        <end position="55"/>
    </location>
</feature>
<feature type="region of interest" description="Disordered" evidence="1">
    <location>
        <begin position="41"/>
        <end position="74"/>
    </location>
</feature>
<sequence>MCLGLNINLSVSASSSYHDHLPLPIHIQTFVRAVHVYLSGGRPGGKGEEGKEGRNGGKQGNGEGNRGNRDISTKYSMVHSTPSEYETCTPLSINTWILNIPISYYQYHISMP</sequence>
<gene>
    <name evidence="2" type="ORF">ASPBRDRAFT_40185</name>
</gene>
<keyword evidence="3" id="KW-1185">Reference proteome</keyword>
<dbReference type="RefSeq" id="XP_067482192.1">
    <property type="nucleotide sequence ID" value="XM_067624295.1"/>
</dbReference>
<dbReference type="VEuPathDB" id="FungiDB:ASPBRDRAFT_40185"/>
<dbReference type="AlphaFoldDB" id="A0A1L9UT77"/>
<feature type="compositionally biased region" description="Gly residues" evidence="1">
    <location>
        <begin position="56"/>
        <end position="65"/>
    </location>
</feature>
<accession>A0A1L9UT77</accession>
<dbReference type="GeneID" id="93576783"/>
<evidence type="ECO:0000256" key="1">
    <source>
        <dbReference type="SAM" id="MobiDB-lite"/>
    </source>
</evidence>
<protein>
    <submittedName>
        <fullName evidence="2">Uncharacterized protein</fullName>
    </submittedName>
</protein>
<reference evidence="3" key="1">
    <citation type="journal article" date="2017" name="Genome Biol.">
        <title>Comparative genomics reveals high biological diversity and specific adaptations in the industrially and medically important fungal genus Aspergillus.</title>
        <authorList>
            <person name="de Vries R.P."/>
            <person name="Riley R."/>
            <person name="Wiebenga A."/>
            <person name="Aguilar-Osorio G."/>
            <person name="Amillis S."/>
            <person name="Uchima C.A."/>
            <person name="Anderluh G."/>
            <person name="Asadollahi M."/>
            <person name="Askin M."/>
            <person name="Barry K."/>
            <person name="Battaglia E."/>
            <person name="Bayram O."/>
            <person name="Benocci T."/>
            <person name="Braus-Stromeyer S.A."/>
            <person name="Caldana C."/>
            <person name="Canovas D."/>
            <person name="Cerqueira G.C."/>
            <person name="Chen F."/>
            <person name="Chen W."/>
            <person name="Choi C."/>
            <person name="Clum A."/>
            <person name="Dos Santos R.A."/>
            <person name="Damasio A.R."/>
            <person name="Diallinas G."/>
            <person name="Emri T."/>
            <person name="Fekete E."/>
            <person name="Flipphi M."/>
            <person name="Freyberg S."/>
            <person name="Gallo A."/>
            <person name="Gournas C."/>
            <person name="Habgood R."/>
            <person name="Hainaut M."/>
            <person name="Harispe M.L."/>
            <person name="Henrissat B."/>
            <person name="Hilden K.S."/>
            <person name="Hope R."/>
            <person name="Hossain A."/>
            <person name="Karabika E."/>
            <person name="Karaffa L."/>
            <person name="Karanyi Z."/>
            <person name="Krasevec N."/>
            <person name="Kuo A."/>
            <person name="Kusch H."/>
            <person name="LaButti K."/>
            <person name="Lagendijk E.L."/>
            <person name="Lapidus A."/>
            <person name="Levasseur A."/>
            <person name="Lindquist E."/>
            <person name="Lipzen A."/>
            <person name="Logrieco A.F."/>
            <person name="MacCabe A."/>
            <person name="Maekelae M.R."/>
            <person name="Malavazi I."/>
            <person name="Melin P."/>
            <person name="Meyer V."/>
            <person name="Mielnichuk N."/>
            <person name="Miskei M."/>
            <person name="Molnar A.P."/>
            <person name="Mule G."/>
            <person name="Ngan C.Y."/>
            <person name="Orejas M."/>
            <person name="Orosz E."/>
            <person name="Ouedraogo J.P."/>
            <person name="Overkamp K.M."/>
            <person name="Park H.-S."/>
            <person name="Perrone G."/>
            <person name="Piumi F."/>
            <person name="Punt P.J."/>
            <person name="Ram A.F."/>
            <person name="Ramon A."/>
            <person name="Rauscher S."/>
            <person name="Record E."/>
            <person name="Riano-Pachon D.M."/>
            <person name="Robert V."/>
            <person name="Roehrig J."/>
            <person name="Ruller R."/>
            <person name="Salamov A."/>
            <person name="Salih N.S."/>
            <person name="Samson R.A."/>
            <person name="Sandor E."/>
            <person name="Sanguinetti M."/>
            <person name="Schuetze T."/>
            <person name="Sepcic K."/>
            <person name="Shelest E."/>
            <person name="Sherlock G."/>
            <person name="Sophianopoulou V."/>
            <person name="Squina F.M."/>
            <person name="Sun H."/>
            <person name="Susca A."/>
            <person name="Todd R.B."/>
            <person name="Tsang A."/>
            <person name="Unkles S.E."/>
            <person name="van de Wiele N."/>
            <person name="van Rossen-Uffink D."/>
            <person name="Oliveira J.V."/>
            <person name="Vesth T.C."/>
            <person name="Visser J."/>
            <person name="Yu J.-H."/>
            <person name="Zhou M."/>
            <person name="Andersen M.R."/>
            <person name="Archer D.B."/>
            <person name="Baker S.E."/>
            <person name="Benoit I."/>
            <person name="Brakhage A.A."/>
            <person name="Braus G.H."/>
            <person name="Fischer R."/>
            <person name="Frisvad J.C."/>
            <person name="Goldman G.H."/>
            <person name="Houbraken J."/>
            <person name="Oakley B."/>
            <person name="Pocsi I."/>
            <person name="Scazzocchio C."/>
            <person name="Seiboth B."/>
            <person name="vanKuyk P.A."/>
            <person name="Wortman J."/>
            <person name="Dyer P.S."/>
            <person name="Grigoriev I.V."/>
        </authorList>
    </citation>
    <scope>NUCLEOTIDE SEQUENCE [LARGE SCALE GENOMIC DNA]</scope>
    <source>
        <strain evidence="3">CBS 101740 / IMI 381727 / IBT 21946</strain>
    </source>
</reference>
<dbReference type="EMBL" id="KV878681">
    <property type="protein sequence ID" value="OJJ74944.1"/>
    <property type="molecule type" value="Genomic_DNA"/>
</dbReference>
<evidence type="ECO:0000313" key="2">
    <source>
        <dbReference type="EMBL" id="OJJ74944.1"/>
    </source>
</evidence>
<evidence type="ECO:0000313" key="3">
    <source>
        <dbReference type="Proteomes" id="UP000184499"/>
    </source>
</evidence>